<evidence type="ECO:0000313" key="3">
    <source>
        <dbReference type="Proteomes" id="UP000053029"/>
    </source>
</evidence>
<reference evidence="2 3" key="1">
    <citation type="submission" date="2015-01" db="EMBL/GenBank/DDBJ databases">
        <title>The Genome Sequence of Fonsecaea pedrosoi CBS 271.37.</title>
        <authorList>
            <consortium name="The Broad Institute Genomics Platform"/>
            <person name="Cuomo C."/>
            <person name="de Hoog S."/>
            <person name="Gorbushina A."/>
            <person name="Stielow B."/>
            <person name="Teixiera M."/>
            <person name="Abouelleil A."/>
            <person name="Chapman S.B."/>
            <person name="Priest M."/>
            <person name="Young S.K."/>
            <person name="Wortman J."/>
            <person name="Nusbaum C."/>
            <person name="Birren B."/>
        </authorList>
    </citation>
    <scope>NUCLEOTIDE SEQUENCE [LARGE SCALE GENOMIC DNA]</scope>
    <source>
        <strain evidence="2 3">CBS 271.37</strain>
    </source>
</reference>
<sequence>MLVPDDHDGNELSPQSSAHLLNRLQSRARALLQEFQSYQAHLKARGKQQQVELRVFKRGIESEVKSLEKIAHVLATSYSNPPCIVDKSDLQDDESPQLHALRSSNLPFYEAVWGIAKSCRHITALGKKMFVAGNDNTFGKEIREDKSVSRKAILRGVTKKETLVDIVADNGLQWVKISTLTEKRLLFEMAKEGWETYGDRGEDSDIENGHTPGTDDDSTGAGKLELVRLCEDLKTAAQEVRVQFQHPQIRVVLPNLREGIVPDVDAFLADLRATGAIVECNMDIHKLVEERQLDLETLIPTAPTVPLTSTINVDCTILLALISDISHYPSHQLLSVSVRKSETYHKAIVNQIDSEVSSPMLPNDIYPLLAARDLECTLHAAQRMREIVRCMGTPSEVSRAEILLGEGQYRDQPSLTLREAFGQLSMHAIPTTMRFPVRVVDFDGNSLFSTESTSVAPNVESRQSFPTSVAARVRDRLRLTPINASVFFYGWASQIVTLTSNRTVASELHKAINDILDSDEKQGCKHDTDFLAPLICCETARSLIGKAKFK</sequence>
<gene>
    <name evidence="2" type="ORF">Z517_01410</name>
</gene>
<dbReference type="AlphaFoldDB" id="A0A0D2E7K0"/>
<evidence type="ECO:0008006" key="4">
    <source>
        <dbReference type="Google" id="ProtNLM"/>
    </source>
</evidence>
<proteinExistence type="predicted"/>
<dbReference type="OrthoDB" id="441890at2759"/>
<protein>
    <recommendedName>
        <fullName evidence="4">DUF1308 domain-containing protein</fullName>
    </recommendedName>
</protein>
<dbReference type="VEuPathDB" id="FungiDB:Z517_01410"/>
<dbReference type="Proteomes" id="UP000053029">
    <property type="component" value="Unassembled WGS sequence"/>
</dbReference>
<evidence type="ECO:0000256" key="1">
    <source>
        <dbReference type="SAM" id="MobiDB-lite"/>
    </source>
</evidence>
<feature type="region of interest" description="Disordered" evidence="1">
    <location>
        <begin position="198"/>
        <end position="220"/>
    </location>
</feature>
<organism evidence="2 3">
    <name type="scientific">Fonsecaea pedrosoi CBS 271.37</name>
    <dbReference type="NCBI Taxonomy" id="1442368"/>
    <lineage>
        <taxon>Eukaryota</taxon>
        <taxon>Fungi</taxon>
        <taxon>Dikarya</taxon>
        <taxon>Ascomycota</taxon>
        <taxon>Pezizomycotina</taxon>
        <taxon>Eurotiomycetes</taxon>
        <taxon>Chaetothyriomycetidae</taxon>
        <taxon>Chaetothyriales</taxon>
        <taxon>Herpotrichiellaceae</taxon>
        <taxon>Fonsecaea</taxon>
    </lineage>
</organism>
<dbReference type="EMBL" id="KN846969">
    <property type="protein sequence ID" value="KIW86016.1"/>
    <property type="molecule type" value="Genomic_DNA"/>
</dbReference>
<dbReference type="PANTHER" id="PTHR13379:SF0">
    <property type="entry name" value="UPF0415 PROTEIN C7ORF25"/>
    <property type="match status" value="1"/>
</dbReference>
<dbReference type="GeneID" id="25300900"/>
<dbReference type="HOGENOM" id="CLU_033444_1_0_1"/>
<dbReference type="RefSeq" id="XP_013289824.1">
    <property type="nucleotide sequence ID" value="XM_013434370.1"/>
</dbReference>
<accession>A0A0D2E7K0</accession>
<dbReference type="PANTHER" id="PTHR13379">
    <property type="entry name" value="UNCHARACTERIZED DUF1308"/>
    <property type="match status" value="1"/>
</dbReference>
<keyword evidence="3" id="KW-1185">Reference proteome</keyword>
<name>A0A0D2E7K0_9EURO</name>
<evidence type="ECO:0000313" key="2">
    <source>
        <dbReference type="EMBL" id="KIW86016.1"/>
    </source>
</evidence>